<proteinExistence type="inferred from homology"/>
<evidence type="ECO:0000313" key="4">
    <source>
        <dbReference type="Proteomes" id="UP000184020"/>
    </source>
</evidence>
<name>A0A1M5HS38_9FLAO</name>
<accession>A0A1M5HS38</accession>
<evidence type="ECO:0000256" key="1">
    <source>
        <dbReference type="ARBA" id="ARBA00007884"/>
    </source>
</evidence>
<dbReference type="PANTHER" id="PTHR13194">
    <property type="entry name" value="COMPLEX I INTERMEDIATE-ASSOCIATED PROTEIN 30"/>
    <property type="match status" value="1"/>
</dbReference>
<dbReference type="InterPro" id="IPR039131">
    <property type="entry name" value="NDUFAF1"/>
</dbReference>
<dbReference type="OrthoDB" id="442188at2"/>
<reference evidence="4" key="1">
    <citation type="submission" date="2016-11" db="EMBL/GenBank/DDBJ databases">
        <authorList>
            <person name="Varghese N."/>
            <person name="Submissions S."/>
        </authorList>
    </citation>
    <scope>NUCLEOTIDE SEQUENCE [LARGE SCALE GENOMIC DNA]</scope>
    <source>
        <strain evidence="4">DSM 17659</strain>
    </source>
</reference>
<evidence type="ECO:0000313" key="3">
    <source>
        <dbReference type="EMBL" id="SHG18750.1"/>
    </source>
</evidence>
<keyword evidence="4" id="KW-1185">Reference proteome</keyword>
<sequence length="163" mass="18600">MDDLVIFDFTSKSDLSNWKVVNDSVMGGESKSQFYLNDKGQGTFEGEISLENNGGFCSVKYNCNPVSLTLNKFFVVRLKGDHKQYQFRVKSNRNDSHSYVFPFKTSGEWQTITIPIEELYPAFRGQNLSIPHYDGSTLEEIAFLIGNKETESFKLLIESIKVQ</sequence>
<comment type="similarity">
    <text evidence="1">Belongs to the CIA30 family.</text>
</comment>
<gene>
    <name evidence="3" type="ORF">SAMN05444372_10398</name>
</gene>
<dbReference type="AlphaFoldDB" id="A0A1M5HS38"/>
<dbReference type="STRING" id="229205.SAMN05444372_10398"/>
<dbReference type="Proteomes" id="UP000184020">
    <property type="component" value="Unassembled WGS sequence"/>
</dbReference>
<dbReference type="EMBL" id="FQWF01000003">
    <property type="protein sequence ID" value="SHG18750.1"/>
    <property type="molecule type" value="Genomic_DNA"/>
</dbReference>
<dbReference type="InterPro" id="IPR013857">
    <property type="entry name" value="NADH-UbQ_OxRdtase-assoc_prot30"/>
</dbReference>
<dbReference type="SUPFAM" id="SSF49785">
    <property type="entry name" value="Galactose-binding domain-like"/>
    <property type="match status" value="1"/>
</dbReference>
<protein>
    <submittedName>
        <fullName evidence="3">Complex I intermediate-associated protein 30 (CIA30)</fullName>
    </submittedName>
</protein>
<dbReference type="PANTHER" id="PTHR13194:SF19">
    <property type="entry name" value="NAD(P)-BINDING ROSSMANN-FOLD SUPERFAMILY PROTEIN"/>
    <property type="match status" value="1"/>
</dbReference>
<dbReference type="RefSeq" id="WP_073017568.1">
    <property type="nucleotide sequence ID" value="NZ_FQWF01000003.1"/>
</dbReference>
<dbReference type="Pfam" id="PF08547">
    <property type="entry name" value="CIA30"/>
    <property type="match status" value="1"/>
</dbReference>
<dbReference type="InterPro" id="IPR008979">
    <property type="entry name" value="Galactose-bd-like_sf"/>
</dbReference>
<feature type="domain" description="NADH:ubiquinone oxidoreductase intermediate-associated protein 30" evidence="2">
    <location>
        <begin position="7"/>
        <end position="157"/>
    </location>
</feature>
<evidence type="ECO:0000259" key="2">
    <source>
        <dbReference type="Pfam" id="PF08547"/>
    </source>
</evidence>
<organism evidence="3 4">
    <name type="scientific">Flavobacterium micromati</name>
    <dbReference type="NCBI Taxonomy" id="229205"/>
    <lineage>
        <taxon>Bacteria</taxon>
        <taxon>Pseudomonadati</taxon>
        <taxon>Bacteroidota</taxon>
        <taxon>Flavobacteriia</taxon>
        <taxon>Flavobacteriales</taxon>
        <taxon>Flavobacteriaceae</taxon>
        <taxon>Flavobacterium</taxon>
    </lineage>
</organism>